<dbReference type="Proteomes" id="UP000051673">
    <property type="component" value="Unassembled WGS sequence"/>
</dbReference>
<dbReference type="OrthoDB" id="2146210at2"/>
<dbReference type="Pfam" id="PF10704">
    <property type="entry name" value="DUF2508"/>
    <property type="match status" value="1"/>
</dbReference>
<name>A0A0R2JFF4_9LACO</name>
<dbReference type="STRING" id="1620.IV67_GL001147"/>
<evidence type="ECO:0000313" key="1">
    <source>
        <dbReference type="EMBL" id="KRN76096.1"/>
    </source>
</evidence>
<protein>
    <recommendedName>
        <fullName evidence="3">DUF2508 domain-containing protein</fullName>
    </recommendedName>
</protein>
<sequence length="86" mass="10110">MFGMKKKTRLNVQQFDDYLTDGIADAKYDFEKAKLSQDAMLESDADVRYILAQTALQKQKYFFLLRAARQRNVTAKFHQAFIHPEM</sequence>
<dbReference type="EMBL" id="JQCD01000031">
    <property type="protein sequence ID" value="KRN76096.1"/>
    <property type="molecule type" value="Genomic_DNA"/>
</dbReference>
<keyword evidence="2" id="KW-1185">Reference proteome</keyword>
<dbReference type="AlphaFoldDB" id="A0A0R2JFF4"/>
<dbReference type="InterPro" id="IPR019644">
    <property type="entry name" value="DUF2508"/>
</dbReference>
<evidence type="ECO:0000313" key="2">
    <source>
        <dbReference type="Proteomes" id="UP000051673"/>
    </source>
</evidence>
<organism evidence="1 2">
    <name type="scientific">Weissella minor</name>
    <dbReference type="NCBI Taxonomy" id="1620"/>
    <lineage>
        <taxon>Bacteria</taxon>
        <taxon>Bacillati</taxon>
        <taxon>Bacillota</taxon>
        <taxon>Bacilli</taxon>
        <taxon>Lactobacillales</taxon>
        <taxon>Lactobacillaceae</taxon>
        <taxon>Weissella</taxon>
    </lineage>
</organism>
<comment type="caution">
    <text evidence="1">The sequence shown here is derived from an EMBL/GenBank/DDBJ whole genome shotgun (WGS) entry which is preliminary data.</text>
</comment>
<accession>A0A0R2JFF4</accession>
<dbReference type="RefSeq" id="WP_057789006.1">
    <property type="nucleotide sequence ID" value="NZ_CBDALJ010000026.1"/>
</dbReference>
<dbReference type="PATRIC" id="fig|1620.3.peg.1161"/>
<evidence type="ECO:0008006" key="3">
    <source>
        <dbReference type="Google" id="ProtNLM"/>
    </source>
</evidence>
<reference evidence="1 2" key="1">
    <citation type="journal article" date="2015" name="Genome Announc.">
        <title>Expanding the biotechnology potential of lactobacilli through comparative genomics of 213 strains and associated genera.</title>
        <authorList>
            <person name="Sun Z."/>
            <person name="Harris H.M."/>
            <person name="McCann A."/>
            <person name="Guo C."/>
            <person name="Argimon S."/>
            <person name="Zhang W."/>
            <person name="Yang X."/>
            <person name="Jeffery I.B."/>
            <person name="Cooney J.C."/>
            <person name="Kagawa T.F."/>
            <person name="Liu W."/>
            <person name="Song Y."/>
            <person name="Salvetti E."/>
            <person name="Wrobel A."/>
            <person name="Rasinkangas P."/>
            <person name="Parkhill J."/>
            <person name="Rea M.C."/>
            <person name="O'Sullivan O."/>
            <person name="Ritari J."/>
            <person name="Douillard F.P."/>
            <person name="Paul Ross R."/>
            <person name="Yang R."/>
            <person name="Briner A.E."/>
            <person name="Felis G.E."/>
            <person name="de Vos W.M."/>
            <person name="Barrangou R."/>
            <person name="Klaenhammer T.R."/>
            <person name="Caufield P.W."/>
            <person name="Cui Y."/>
            <person name="Zhang H."/>
            <person name="O'Toole P.W."/>
        </authorList>
    </citation>
    <scope>NUCLEOTIDE SEQUENCE [LARGE SCALE GENOMIC DNA]</scope>
    <source>
        <strain evidence="1 2">DSM 20014</strain>
    </source>
</reference>
<gene>
    <name evidence="1" type="ORF">IV67_GL001147</name>
</gene>
<proteinExistence type="predicted"/>